<name>A0ABZ2WXF3_9HYPO</name>
<evidence type="ECO:0000313" key="2">
    <source>
        <dbReference type="Proteomes" id="UP001489902"/>
    </source>
</evidence>
<gene>
    <name evidence="1" type="ORF">QYS62_006510</name>
</gene>
<reference evidence="1 2" key="1">
    <citation type="submission" date="2024-04" db="EMBL/GenBank/DDBJ databases">
        <title>Complete genome sequence of Fusarium acuminatum.</title>
        <authorList>
            <person name="Lan B."/>
        </authorList>
    </citation>
    <scope>NUCLEOTIDE SEQUENCE [LARGE SCALE GENOMIC DNA]</scope>
    <source>
        <strain evidence="1">1A</strain>
    </source>
</reference>
<sequence length="65" mass="7254">MSEPVKHLHHISLDHITDVTKVEEVLKEIYGEGNFEATWTDAAVNVETDKEEPVNLVGALQEHGC</sequence>
<protein>
    <submittedName>
        <fullName evidence="1">Uncharacterized protein</fullName>
    </submittedName>
</protein>
<dbReference type="Proteomes" id="UP001489902">
    <property type="component" value="Chromosome 3"/>
</dbReference>
<accession>A0ABZ2WXF3</accession>
<keyword evidence="2" id="KW-1185">Reference proteome</keyword>
<evidence type="ECO:0000313" key="1">
    <source>
        <dbReference type="EMBL" id="WZH45451.1"/>
    </source>
</evidence>
<organism evidence="1 2">
    <name type="scientific">Fusarium acuminatum</name>
    <dbReference type="NCBI Taxonomy" id="5515"/>
    <lineage>
        <taxon>Eukaryota</taxon>
        <taxon>Fungi</taxon>
        <taxon>Dikarya</taxon>
        <taxon>Ascomycota</taxon>
        <taxon>Pezizomycotina</taxon>
        <taxon>Sordariomycetes</taxon>
        <taxon>Hypocreomycetidae</taxon>
        <taxon>Hypocreales</taxon>
        <taxon>Nectriaceae</taxon>
        <taxon>Fusarium</taxon>
        <taxon>Fusarium tricinctum species complex</taxon>
    </lineage>
</organism>
<dbReference type="EMBL" id="CP151262">
    <property type="protein sequence ID" value="WZH45451.1"/>
    <property type="molecule type" value="Genomic_DNA"/>
</dbReference>
<proteinExistence type="predicted"/>